<evidence type="ECO:0000256" key="2">
    <source>
        <dbReference type="ARBA" id="ARBA00012025"/>
    </source>
</evidence>
<feature type="domain" description="N-end aminoacyl transferase N-terminal" evidence="6">
    <location>
        <begin position="27"/>
        <end position="82"/>
    </location>
</feature>
<feature type="region of interest" description="Disordered" evidence="5">
    <location>
        <begin position="1655"/>
        <end position="1717"/>
    </location>
</feature>
<feature type="compositionally biased region" description="Basic and acidic residues" evidence="5">
    <location>
        <begin position="1655"/>
        <end position="1679"/>
    </location>
</feature>
<evidence type="ECO:0000259" key="6">
    <source>
        <dbReference type="Pfam" id="PF04376"/>
    </source>
</evidence>
<gene>
    <name evidence="8" type="ORF">EmuJ_000180700</name>
</gene>
<comment type="similarity">
    <text evidence="1">Belongs to the R-transferase family.</text>
</comment>
<feature type="compositionally biased region" description="Basic and acidic residues" evidence="5">
    <location>
        <begin position="2045"/>
        <end position="2069"/>
    </location>
</feature>
<feature type="domain" description="N-end rule aminoacyl transferase C-terminal" evidence="7">
    <location>
        <begin position="1407"/>
        <end position="1557"/>
    </location>
</feature>
<feature type="compositionally biased region" description="Basic and acidic residues" evidence="5">
    <location>
        <begin position="95"/>
        <end position="119"/>
    </location>
</feature>
<sequence>MESGVCLTRWEAVAGVASLDTTKADDTIAGEITAQDYKLLMDNGWRRSGIMTRKTNNRKSCCPTYALRCDAENFRFTKAQKKVLRALDKYLKSGKTSKDGEDTLPEDGCHEGHPVDPKDFPNNIQNASLEASRDSGFYSRGGGDPYSARRPGSARRRRWQALQDRMARQAEKLGVSYEIILEKYLVRRRRRLEKNKPKELEEYLESMHGEAKAAHFIDVRMYSCSTRCPEFEATLDEEFKLYSAYQVCVHNDPPEKWTRDSFIAYLVNTPLVCAHDAEAEASGAPQFGTYHQQYWLDGEKLVAVGVIDLVPGCLSSVYFFYDPAYAFLRLGTYSALREIAFVRQLHRTHGRVVPAYADFTQYYMGFYVHACQKMLYKNQYFPSYLACPETYAWVALEKCHTFMESLLPIPGAQDCDTIAGEITAQDYKLLMDNGWRRSGIMTRKTNNRKSCCPTYALRCDAENFRFTKAQKKVLRALDKYLKSGKTSKDGEDTLPEDGCHEGHPVDPKDFPNNIQNASLEASRDSGFYSRGGGDPYSARRPGSARRRRWQALQDRMARQAEKLGVSYEIILEKYLVRRRRRLEKNKPKELEEYLESMHGEAKAAHFIDVRMYSCSTRCPEFEATLDEEFKLYSAYQVCVHNDPPEKWTRDSFIAYLVNTPLVCAHDAEAEASGAPQFGTYHQQYWLDGEKLVAVGVIDLVPGCLSSVYFFYDPAYAFLRLGTYSALREIAFVRQLHRTHGRVVPAYADFTQYYMGFYVHACQKMLYKNQYFPSYLACPETYAWVALEKCHTFMESLLPIPGAQDCDTIAGEITAQDYKLLMDNGWRRSGIMTRKTNNRKSCCPTYALRCDAENFRFTKAQKKVLRALDKYLKSGKTSKDGEDTLPEDGCHEGHPVDPKDFPNNIQNASLEASRDSGFYSRGGGDPYSARRPGSARRRRWQALQDRMARQAEKLGVSYEIILEKYLVRRRRRLEKNKPKELEEYLESMHGEAKAAHFIDVRMYSCSTRCPEFEATLDEEFKLYSAYQVCVHNDPPEKWTRDSFIAYLVNTPLVCAHDAEAEASGAPQFGTYHQQYWLDGEKLVAVGVIDLVPGCLSSVYFFYDPAYAFLRLGTYSALREIAFVRQLHRTHGRVVPAYADFTQYYMGFYVHACQKMLYKNQYFPSYLACPETYAWVALEKCHTFMESLLPIPGAQDCDTIAGEITAQDYKLLMDNGWRRSGIMTRKTNNRKSCCPTYALRCDAENFRFTKAQKKVLRALDKYLKSGKTSKDGEDTLPEDGCHEGHPVDPKDFPNNIQNASLEASRDSGFYSRGGGDPYSARRPGSARRRRWQALQDRMARQAEKLGVSYEIILEKYLVRRRRRLEKNKPKELEEYLESMHGEAKAAHFIDVRMYSCSTRCPEFEATLDEEFKLYSAYQVCVHNDPPEKWTRDSFIAYLVNTPLVCAHDAEAEASGAPQFGTYHQQYWLDGEKLVAVGVIDLVPGCLSSVYFFYDPAYAFLRLGTYSALREIAFVRQLHRTHGRVVPAYADFTQYYMGFYVHACQKMLYKNQYFPSYLACPETYAWVALEKCHTFMESLLPIPGAQDCDTIAGEITAQDYKLLMDNGWRRSGIMTRKTNNRKSCCPTYALRCDAENFRFTKAQKKVLRALDKYLKSGKTSKDGEDTLPEDGCHEGHPVDPKDFPNNIQNASLEASRDSGFYSRGGGDPYSARRPGSARRRRWQALQDRMARQAEKLGVSYEIILEKYLVRRRRRLEKNKPKELEEYLESMHGEAKAAHFIDVRMYSCSTRCPEFEATLDEEFKLYSAYQVCVHNDPPEKWTRDSFIAYLVNTPLVCAHDAEAEASGAPQFGTYHQQYWLDGEKLVAVGVIDLVPGCLSSVYFFYDPAYAFLRLGTYSALREIAFVRQLHRTHGRVVPAYADFTQYYMGFYVHACQKMLYKNQYFPSYLACPETYAWVALEKCHTFMESLLPIPGAQDCDTIAGEITAQDYKLLMDNGWRRSGIMTRKTNNRKSCCPTYALRCDAENFRFTKAQKKVLRALDKYLKSGKTSKDGEDTLPEDGCHEGHPVDPKDFPNNIQNASLEASRDSGFYSRGGGDPYSARRPGSARRRRWQALQDRMARQAEKLGVSYEIILEKYLVRRRRRLEKNKPKELEEYLESMHGEAKAAHFIDVRMYSCSTRCPEFEATLDEEFKLYSAYQVCVHNDPPEKWTRDSFIAYLVNTPLVCAHDAEAEASGAPQFGTYHQQYWLDGEKLVAVGVIDLVPGCLSSVYFFYDPAYAFLRLGTYSALREIAFVRQLHRTHGRVVPAYADFTQYYMGFYVHACQKMLYKNQYFPSYLACPETYAWVALEKCHTFMESLLPIPGAQDCDTIAGEITAQDYKLLMDNGWRRSGIMTRKTNNRKSCCPTYALRCDAENFRFTKAQKKVLRALDKYLKSGKTSKDGEDTLPEDGCHEGHPVDPKDFPNNIQNASLEASRDSGFYSRGGGDPYSARRPGSARRRRWQALQDRMARQAEKLGVSYEIILEKYLVRRRRRLEKNKPKELEEYLESMHGEAKAAHFIDVRMYSCSTRCPEFEATLDEEFKLYSAYQVCVHNDPPEKWTRDSFIAYLVNTPLVCAHDAEAEASGAPQFGTYHQQYWLDGEKLVAVGVIDLVPGCLSSVYFFYDPAYAFLRLGTYSALREIAFVRQLHRTHGRVVPAYADFTQYYMGFYVHACQKMLYKNQYFPSYLACPETYAWVALEKCHTFMESLLPIPGAQDCDTIAGEITAQDYKLLMDNGWRRSGIMTRKTNNRKSCCPTYALRCDAENFRFTKAQKKVLRALDKYLKSGKTSKDGEDTLPEDGCHEGHPVDPKDFPNNIQNASLEASRDSGFYSRGGGDPYSARRPGSARRRRWQALQDRMARQAEKLGVSYEIILEKYLVRRRRRLEKNKPKELEEYLESMHGEAKAAHFIDVRMYSCSTRCPEFEATLDEEFKLYSAYQVCVHNDPPEKWTRDSFIAYLVNTPLVCAHDAEAEASGAPQFGTYHQQYWLDGEKLVAVGVIDLVPGCLSSVYFFYDPAYAFLRLGTYSALREIAFVRQLHRTHGRVVPAYADFTQYYMGFYVHACQKMLYKNQYFPSYLACPETYAWVALEKCHTFMESLLPIPGAQDCDTIAGEITAQDYKLLMDNGWRRSGIMTRKTNNRKSCCPTYALRCDAENFRFTKAQKKVLRALDKYLKSGKTSKDGEDTLPEDGCHEGHPVDPKDFPNNIQNASLEASRDSGFYSRGGGDPYSARRPGSARRRRWQALQDRMARQAEKLGVSYEIILEKYLVRRRRRLEKNKPKELEEYLESMHGEAKAAHFIDVRMYSCSTRCPEFEATLDEEFKLYSAYQVCVHNDPPEKWTRDSFIAYLVNTPLVCAHDAEAEASGAPQFGTYHQQYWLDGEKLVAVGVIDLVPGCLSSVYFFYDPAYAFLRLGTYSALREIAFVRQLHRTHGRVVPAYADFTQYYMGFYVHACQKMLYKNQYFPSYLACPETYAWVALEKCQHLLDRSKYARLADGNVESVTGVDVDKVVILLPLSTTLDWLLPKSQLTVEGNVMVSSVGAAKRVLSDHDLQLVMDWANLVCSTGTMRIDFTH</sequence>
<dbReference type="GO" id="GO:0004057">
    <property type="term" value="F:arginyl-tRNA--protein transferase activity"/>
    <property type="evidence" value="ECO:0007669"/>
    <property type="project" value="UniProtKB-EC"/>
</dbReference>
<evidence type="ECO:0000256" key="4">
    <source>
        <dbReference type="ARBA" id="ARBA00023315"/>
    </source>
</evidence>
<feature type="domain" description="N-end aminoacyl transferase N-terminal" evidence="6">
    <location>
        <begin position="1199"/>
        <end position="1252"/>
    </location>
</feature>
<dbReference type="InterPro" id="IPR007472">
    <property type="entry name" value="N-end_Aminoacyl_Trfase_C"/>
</dbReference>
<reference evidence="8" key="1">
    <citation type="journal article" date="2013" name="Nature">
        <title>The genomes of four tapeworm species reveal adaptations to parasitism.</title>
        <authorList>
            <person name="Tsai I.J."/>
            <person name="Zarowiecki M."/>
            <person name="Holroyd N."/>
            <person name="Garciarrubio A."/>
            <person name="Sanchez-Flores A."/>
            <person name="Brooks K.L."/>
            <person name="Tracey A."/>
            <person name="Bobes R.J."/>
            <person name="Fragoso G."/>
            <person name="Sciutto E."/>
            <person name="Aslett M."/>
            <person name="Beasley H."/>
            <person name="Bennett H.M."/>
            <person name="Cai J."/>
            <person name="Camicia F."/>
            <person name="Clark R."/>
            <person name="Cucher M."/>
            <person name="De Silva N."/>
            <person name="Day T.A."/>
            <person name="Deplazes P."/>
            <person name="Estrada K."/>
            <person name="Fernandez C."/>
            <person name="Holland P.W."/>
            <person name="Hou J."/>
            <person name="Hu S."/>
            <person name="Huckvale T."/>
            <person name="Hung S.S."/>
            <person name="Kamenetzky L."/>
            <person name="Keane J.A."/>
            <person name="Kiss F."/>
            <person name="Koziol U."/>
            <person name="Lambert O."/>
            <person name="Liu K."/>
            <person name="Luo X."/>
            <person name="Luo Y."/>
            <person name="Macchiaroli N."/>
            <person name="Nichol S."/>
            <person name="Paps J."/>
            <person name="Parkinson J."/>
            <person name="Pouchkina-Stantcheva N."/>
            <person name="Riddiford N."/>
            <person name="Rosenzvit M."/>
            <person name="Salinas G."/>
            <person name="Wasmuth J.D."/>
            <person name="Zamanian M."/>
            <person name="Zheng Y."/>
            <person name="Cai X."/>
            <person name="Soberon X."/>
            <person name="Olson P.D."/>
            <person name="Laclette J.P."/>
            <person name="Brehm K."/>
            <person name="Berriman M."/>
            <person name="Garciarrubio A."/>
            <person name="Bobes R.J."/>
            <person name="Fragoso G."/>
            <person name="Sanchez-Flores A."/>
            <person name="Estrada K."/>
            <person name="Cevallos M.A."/>
            <person name="Morett E."/>
            <person name="Gonzalez V."/>
            <person name="Portillo T."/>
            <person name="Ochoa-Leyva A."/>
            <person name="Jose M.V."/>
            <person name="Sciutto E."/>
            <person name="Landa A."/>
            <person name="Jimenez L."/>
            <person name="Valdes V."/>
            <person name="Carrero J.C."/>
            <person name="Larralde C."/>
            <person name="Morales-Montor J."/>
            <person name="Limon-Lason J."/>
            <person name="Soberon X."/>
            <person name="Laclette J.P."/>
        </authorList>
    </citation>
    <scope>NUCLEOTIDE SEQUENCE [LARGE SCALE GENOMIC DNA]</scope>
</reference>
<dbReference type="EC" id="2.3.2.8" evidence="2"/>
<feature type="domain" description="N-end aminoacyl transferase N-terminal" evidence="6">
    <location>
        <begin position="809"/>
        <end position="862"/>
    </location>
</feature>
<dbReference type="EMBL" id="LN902846">
    <property type="protein sequence ID" value="CDI97988.2"/>
    <property type="molecule type" value="Genomic_DNA"/>
</dbReference>
<feature type="compositionally biased region" description="Basic and acidic residues" evidence="5">
    <location>
        <begin position="875"/>
        <end position="899"/>
    </location>
</feature>
<keyword evidence="4" id="KW-0012">Acyltransferase</keyword>
<reference evidence="8" key="2">
    <citation type="submission" date="2015-11" db="EMBL/GenBank/DDBJ databases">
        <authorList>
            <person name="Zhang Y."/>
            <person name="Guo Z."/>
        </authorList>
    </citation>
    <scope>NUCLEOTIDE SEQUENCE</scope>
</reference>
<evidence type="ECO:0000256" key="3">
    <source>
        <dbReference type="ARBA" id="ARBA00022679"/>
    </source>
</evidence>
<feature type="domain" description="N-end aminoacyl transferase N-terminal" evidence="6">
    <location>
        <begin position="3149"/>
        <end position="3202"/>
    </location>
</feature>
<feature type="region of interest" description="Disordered" evidence="5">
    <location>
        <begin position="875"/>
        <end position="937"/>
    </location>
</feature>
<feature type="compositionally biased region" description="Basic and acidic residues" evidence="5">
    <location>
        <begin position="2435"/>
        <end position="2459"/>
    </location>
</feature>
<feature type="region of interest" description="Disordered" evidence="5">
    <location>
        <begin position="2045"/>
        <end position="2107"/>
    </location>
</feature>
<feature type="domain" description="N-end aminoacyl transferase N-terminal" evidence="6">
    <location>
        <begin position="1979"/>
        <end position="2032"/>
    </location>
</feature>
<evidence type="ECO:0000256" key="1">
    <source>
        <dbReference type="ARBA" id="ARBA00009991"/>
    </source>
</evidence>
<feature type="compositionally biased region" description="Basic and acidic residues" evidence="5">
    <location>
        <begin position="3215"/>
        <end position="3239"/>
    </location>
</feature>
<evidence type="ECO:0000259" key="7">
    <source>
        <dbReference type="Pfam" id="PF04377"/>
    </source>
</evidence>
<feature type="region of interest" description="Disordered" evidence="5">
    <location>
        <begin position="1265"/>
        <end position="1327"/>
    </location>
</feature>
<dbReference type="PANTHER" id="PTHR21367:SF1">
    <property type="entry name" value="ARGINYL-TRNA--PROTEIN TRANSFERASE 1"/>
    <property type="match status" value="1"/>
</dbReference>
<feature type="compositionally biased region" description="Basic and acidic residues" evidence="5">
    <location>
        <begin position="485"/>
        <end position="509"/>
    </location>
</feature>
<organism evidence="8 9">
    <name type="scientific">Echinococcus multilocularis</name>
    <name type="common">Fox tapeworm</name>
    <dbReference type="NCBI Taxonomy" id="6211"/>
    <lineage>
        <taxon>Eukaryota</taxon>
        <taxon>Metazoa</taxon>
        <taxon>Spiralia</taxon>
        <taxon>Lophotrochozoa</taxon>
        <taxon>Platyhelminthes</taxon>
        <taxon>Cestoda</taxon>
        <taxon>Eucestoda</taxon>
        <taxon>Cyclophyllidea</taxon>
        <taxon>Taeniidae</taxon>
        <taxon>Echinococcus</taxon>
    </lineage>
</organism>
<feature type="region of interest" description="Disordered" evidence="5">
    <location>
        <begin position="2825"/>
        <end position="2887"/>
    </location>
</feature>
<dbReference type="InterPro" id="IPR030700">
    <property type="entry name" value="N-end_Aminoacyl_Trfase"/>
</dbReference>
<feature type="region of interest" description="Disordered" evidence="5">
    <location>
        <begin position="95"/>
        <end position="157"/>
    </location>
</feature>
<feature type="domain" description="N-end aminoacyl transferase N-terminal" evidence="6">
    <location>
        <begin position="2369"/>
        <end position="2422"/>
    </location>
</feature>
<protein>
    <recommendedName>
        <fullName evidence="2">arginyltransferase</fullName>
        <ecNumber evidence="2">2.3.2.8</ecNumber>
    </recommendedName>
</protein>
<feature type="domain" description="N-end aminoacyl transferase N-terminal" evidence="6">
    <location>
        <begin position="2759"/>
        <end position="2812"/>
    </location>
</feature>
<dbReference type="PANTHER" id="PTHR21367">
    <property type="entry name" value="ARGININE-TRNA-PROTEIN TRANSFERASE 1"/>
    <property type="match status" value="1"/>
</dbReference>
<dbReference type="GO" id="GO:0005737">
    <property type="term" value="C:cytoplasm"/>
    <property type="evidence" value="ECO:0007669"/>
    <property type="project" value="TreeGrafter"/>
</dbReference>
<dbReference type="Pfam" id="PF04377">
    <property type="entry name" value="ATE_C"/>
    <property type="match status" value="9"/>
</dbReference>
<feature type="domain" description="N-end rule aminoacyl transferase C-terminal" evidence="7">
    <location>
        <begin position="1797"/>
        <end position="1947"/>
    </location>
</feature>
<proteinExistence type="inferred from homology"/>
<feature type="region of interest" description="Disordered" evidence="5">
    <location>
        <begin position="2435"/>
        <end position="2497"/>
    </location>
</feature>
<name>A0A087VZX0_ECHMU</name>
<feature type="domain" description="N-end rule aminoacyl transferase C-terminal" evidence="7">
    <location>
        <begin position="237"/>
        <end position="387"/>
    </location>
</feature>
<evidence type="ECO:0000256" key="5">
    <source>
        <dbReference type="SAM" id="MobiDB-lite"/>
    </source>
</evidence>
<dbReference type="Pfam" id="PF04376">
    <property type="entry name" value="ATE_N"/>
    <property type="match status" value="9"/>
</dbReference>
<evidence type="ECO:0000313" key="8">
    <source>
        <dbReference type="EMBL" id="CDI97988.2"/>
    </source>
</evidence>
<feature type="region of interest" description="Disordered" evidence="5">
    <location>
        <begin position="3215"/>
        <end position="3277"/>
    </location>
</feature>
<feature type="domain" description="N-end aminoacyl transferase N-terminal" evidence="6">
    <location>
        <begin position="1589"/>
        <end position="1642"/>
    </location>
</feature>
<feature type="domain" description="N-end rule aminoacyl transferase C-terminal" evidence="7">
    <location>
        <begin position="2577"/>
        <end position="2727"/>
    </location>
</feature>
<feature type="domain" description="N-end rule aminoacyl transferase C-terminal" evidence="7">
    <location>
        <begin position="1017"/>
        <end position="1167"/>
    </location>
</feature>
<dbReference type="eggNOG" id="KOG1193">
    <property type="taxonomic scope" value="Eukaryota"/>
</dbReference>
<feature type="domain" description="N-end rule aminoacyl transferase C-terminal" evidence="7">
    <location>
        <begin position="627"/>
        <end position="777"/>
    </location>
</feature>
<feature type="region of interest" description="Disordered" evidence="5">
    <location>
        <begin position="485"/>
        <end position="547"/>
    </location>
</feature>
<accession>A0A087VZX0</accession>
<feature type="domain" description="N-end rule aminoacyl transferase C-terminal" evidence="7">
    <location>
        <begin position="3357"/>
        <end position="3507"/>
    </location>
</feature>
<feature type="domain" description="N-end rule aminoacyl transferase C-terminal" evidence="7">
    <location>
        <begin position="2187"/>
        <end position="2337"/>
    </location>
</feature>
<evidence type="ECO:0000313" key="9">
    <source>
        <dbReference type="Proteomes" id="UP000017246"/>
    </source>
</evidence>
<keyword evidence="3 8" id="KW-0808">Transferase</keyword>
<keyword evidence="9" id="KW-1185">Reference proteome</keyword>
<feature type="compositionally biased region" description="Basic and acidic residues" evidence="5">
    <location>
        <begin position="1265"/>
        <end position="1289"/>
    </location>
</feature>
<dbReference type="Proteomes" id="UP000017246">
    <property type="component" value="Unassembled WGS sequence"/>
</dbReference>
<feature type="compositionally biased region" description="Basic and acidic residues" evidence="5">
    <location>
        <begin position="2825"/>
        <end position="2849"/>
    </location>
</feature>
<dbReference type="InterPro" id="IPR007471">
    <property type="entry name" value="N-end_Aminoacyl_Trfase_N"/>
</dbReference>
<feature type="domain" description="N-end rule aminoacyl transferase C-terminal" evidence="7">
    <location>
        <begin position="2967"/>
        <end position="3117"/>
    </location>
</feature>
<dbReference type="OrthoDB" id="74183at2759"/>
<feature type="domain" description="N-end aminoacyl transferase N-terminal" evidence="6">
    <location>
        <begin position="419"/>
        <end position="472"/>
    </location>
</feature>